<dbReference type="FunCoup" id="G3ULV6">
    <property type="interactions" value="10"/>
</dbReference>
<feature type="transmembrane region" description="Helical" evidence="11">
    <location>
        <begin position="79"/>
        <end position="95"/>
    </location>
</feature>
<dbReference type="PRINTS" id="PR00237">
    <property type="entry name" value="GPCRRHODOPSN"/>
</dbReference>
<evidence type="ECO:0000256" key="2">
    <source>
        <dbReference type="ARBA" id="ARBA00022475"/>
    </source>
</evidence>
<dbReference type="Pfam" id="PF13853">
    <property type="entry name" value="7tm_4"/>
    <property type="match status" value="1"/>
</dbReference>
<sequence>MTCENQTRVTEFILLGFSRFPLCLVTVTLLGNFLTTVTSVDSALQTPIYFFLQNLSLLEVCFTLVMVPKMLVDLKFPRKIIFVGCGIQMYFFFFGSSECFLLSMMAYNLVATCYPLHYAVIMNKTLCLWMSTSSWMSGVLISMLDTWDSFCEPNAVDYFFCADLPQLKLIPEDTTMYEMQALVSTLLFMFPFSLILVFYTCIMITILRMLSSSRHQKTPSACSPHLIVVSLFYGTANLTYLWPESNQSSGNKKLVSLSYSAMTPKLNPIIYNLRNNDVKGAVKGTFTWRVLQKLDML</sequence>
<dbReference type="eggNOG" id="ENOG502QVH7">
    <property type="taxonomic scope" value="Eukaryota"/>
</dbReference>
<feature type="transmembrane region" description="Helical" evidence="11">
    <location>
        <begin position="46"/>
        <end position="67"/>
    </location>
</feature>
<feature type="transmembrane region" description="Helical" evidence="11">
    <location>
        <begin position="186"/>
        <end position="210"/>
    </location>
</feature>
<dbReference type="InParanoid" id="G3ULV6"/>
<dbReference type="InterPro" id="IPR017452">
    <property type="entry name" value="GPCR_Rhodpsn_7TM"/>
</dbReference>
<dbReference type="PANTHER" id="PTHR26453">
    <property type="entry name" value="OLFACTORY RECEPTOR"/>
    <property type="match status" value="1"/>
</dbReference>
<accession>G3ULV6</accession>
<dbReference type="HOGENOM" id="CLU_012526_1_2_1"/>
<evidence type="ECO:0000256" key="5">
    <source>
        <dbReference type="ARBA" id="ARBA00022725"/>
    </source>
</evidence>
<dbReference type="InterPro" id="IPR000725">
    <property type="entry name" value="Olfact_rcpt"/>
</dbReference>
<dbReference type="GO" id="GO:0005886">
    <property type="term" value="C:plasma membrane"/>
    <property type="evidence" value="ECO:0007669"/>
    <property type="project" value="UniProtKB-SubCell"/>
</dbReference>
<evidence type="ECO:0000256" key="8">
    <source>
        <dbReference type="ARBA" id="ARBA00023136"/>
    </source>
</evidence>
<organism evidence="13 14">
    <name type="scientific">Loxodonta africana</name>
    <name type="common">African elephant</name>
    <dbReference type="NCBI Taxonomy" id="9785"/>
    <lineage>
        <taxon>Eukaryota</taxon>
        <taxon>Metazoa</taxon>
        <taxon>Chordata</taxon>
        <taxon>Craniata</taxon>
        <taxon>Vertebrata</taxon>
        <taxon>Euteleostomi</taxon>
        <taxon>Mammalia</taxon>
        <taxon>Eutheria</taxon>
        <taxon>Afrotheria</taxon>
        <taxon>Proboscidea</taxon>
        <taxon>Elephantidae</taxon>
        <taxon>Loxodonta</taxon>
    </lineage>
</organism>
<reference evidence="13" key="3">
    <citation type="submission" date="2025-09" db="UniProtKB">
        <authorList>
            <consortium name="Ensembl"/>
        </authorList>
    </citation>
    <scope>IDENTIFICATION</scope>
    <source>
        <strain evidence="13">Isolate ISIS603380</strain>
    </source>
</reference>
<keyword evidence="10" id="KW-0807">Transducer</keyword>
<keyword evidence="6 11" id="KW-1133">Transmembrane helix</keyword>
<reference evidence="13 14" key="1">
    <citation type="submission" date="2009-06" db="EMBL/GenBank/DDBJ databases">
        <title>The Genome Sequence of Loxodonta africana (African elephant).</title>
        <authorList>
            <person name="Di Palma F."/>
            <person name="Heiman D."/>
            <person name="Young S."/>
            <person name="Johnson J."/>
            <person name="Lander E.S."/>
            <person name="Lindblad-Toh K."/>
        </authorList>
    </citation>
    <scope>NUCLEOTIDE SEQUENCE [LARGE SCALE GENOMIC DNA]</scope>
    <source>
        <strain evidence="13 14">Isolate ISIS603380</strain>
    </source>
</reference>
<dbReference type="GO" id="GO:0004930">
    <property type="term" value="F:G protein-coupled receptor activity"/>
    <property type="evidence" value="ECO:0007669"/>
    <property type="project" value="UniProtKB-KW"/>
</dbReference>
<dbReference type="GeneTree" id="ENSGT01150000286970"/>
<keyword evidence="2" id="KW-1003">Cell membrane</keyword>
<reference evidence="13" key="2">
    <citation type="submission" date="2025-08" db="UniProtKB">
        <authorList>
            <consortium name="Ensembl"/>
        </authorList>
    </citation>
    <scope>IDENTIFICATION</scope>
    <source>
        <strain evidence="13">Isolate ISIS603380</strain>
    </source>
</reference>
<evidence type="ECO:0000259" key="12">
    <source>
        <dbReference type="PROSITE" id="PS50262"/>
    </source>
</evidence>
<keyword evidence="8 11" id="KW-0472">Membrane</keyword>
<dbReference type="Proteomes" id="UP000007646">
    <property type="component" value="Unassembled WGS sequence"/>
</dbReference>
<evidence type="ECO:0000256" key="7">
    <source>
        <dbReference type="ARBA" id="ARBA00023040"/>
    </source>
</evidence>
<dbReference type="PRINTS" id="PR00245">
    <property type="entry name" value="OLFACTORYR"/>
</dbReference>
<keyword evidence="7" id="KW-0297">G-protein coupled receptor</keyword>
<comment type="subcellular location">
    <subcellularLocation>
        <location evidence="1">Cell membrane</location>
        <topology evidence="1">Multi-pass membrane protein</topology>
    </subcellularLocation>
</comment>
<evidence type="ECO:0000256" key="3">
    <source>
        <dbReference type="ARBA" id="ARBA00022606"/>
    </source>
</evidence>
<keyword evidence="4 11" id="KW-0812">Transmembrane</keyword>
<protein>
    <recommendedName>
        <fullName evidence="12">G-protein coupled receptors family 1 profile domain-containing protein</fullName>
    </recommendedName>
</protein>
<evidence type="ECO:0000256" key="4">
    <source>
        <dbReference type="ARBA" id="ARBA00022692"/>
    </source>
</evidence>
<keyword evidence="9" id="KW-0675">Receptor</keyword>
<keyword evidence="14" id="KW-1185">Reference proteome</keyword>
<dbReference type="GO" id="GO:0004984">
    <property type="term" value="F:olfactory receptor activity"/>
    <property type="evidence" value="ECO:0007669"/>
    <property type="project" value="InterPro"/>
</dbReference>
<dbReference type="Ensembl" id="ENSLAFT00000007798.2">
    <property type="protein sequence ID" value="ENSLAFP00000028815.1"/>
    <property type="gene ID" value="ENSLAFG00000007799.2"/>
</dbReference>
<evidence type="ECO:0000313" key="14">
    <source>
        <dbReference type="Proteomes" id="UP000007646"/>
    </source>
</evidence>
<dbReference type="FunFam" id="1.20.1070.10:FF:000015">
    <property type="entry name" value="Olfactory receptor"/>
    <property type="match status" value="1"/>
</dbReference>
<dbReference type="InterPro" id="IPR000276">
    <property type="entry name" value="GPCR_Rhodpsn"/>
</dbReference>
<feature type="transmembrane region" description="Helical" evidence="11">
    <location>
        <begin position="12"/>
        <end position="34"/>
    </location>
</feature>
<keyword evidence="3" id="KW-0716">Sensory transduction</keyword>
<evidence type="ECO:0000256" key="9">
    <source>
        <dbReference type="ARBA" id="ARBA00023170"/>
    </source>
</evidence>
<dbReference type="AlphaFoldDB" id="G3ULV6"/>
<dbReference type="PROSITE" id="PS50262">
    <property type="entry name" value="G_PROTEIN_RECEP_F1_2"/>
    <property type="match status" value="1"/>
</dbReference>
<name>G3ULV6_LOXAF</name>
<evidence type="ECO:0000256" key="11">
    <source>
        <dbReference type="SAM" id="Phobius"/>
    </source>
</evidence>
<dbReference type="Gene3D" id="1.20.1070.10">
    <property type="entry name" value="Rhodopsin 7-helix transmembrane proteins"/>
    <property type="match status" value="1"/>
</dbReference>
<feature type="domain" description="G-protein coupled receptors family 1 profile" evidence="12">
    <location>
        <begin position="31"/>
        <end position="271"/>
    </location>
</feature>
<dbReference type="SUPFAM" id="SSF81321">
    <property type="entry name" value="Family A G protein-coupled receptor-like"/>
    <property type="match status" value="1"/>
</dbReference>
<dbReference type="OMA" id="MAIGSWM"/>
<keyword evidence="5" id="KW-0552">Olfaction</keyword>
<evidence type="ECO:0000256" key="6">
    <source>
        <dbReference type="ARBA" id="ARBA00022989"/>
    </source>
</evidence>
<evidence type="ECO:0000313" key="13">
    <source>
        <dbReference type="Ensembl" id="ENSLAFP00000028815.1"/>
    </source>
</evidence>
<evidence type="ECO:0000256" key="1">
    <source>
        <dbReference type="ARBA" id="ARBA00004651"/>
    </source>
</evidence>
<proteinExistence type="predicted"/>
<evidence type="ECO:0000256" key="10">
    <source>
        <dbReference type="ARBA" id="ARBA00023224"/>
    </source>
</evidence>